<evidence type="ECO:0000256" key="6">
    <source>
        <dbReference type="ARBA" id="ARBA00022989"/>
    </source>
</evidence>
<comment type="caution">
    <text evidence="9">The sequence shown here is derived from an EMBL/GenBank/DDBJ whole genome shotgun (WGS) entry which is preliminary data.</text>
</comment>
<evidence type="ECO:0000256" key="1">
    <source>
        <dbReference type="ARBA" id="ARBA00004651"/>
    </source>
</evidence>
<feature type="transmembrane region" description="Helical" evidence="8">
    <location>
        <begin position="235"/>
        <end position="257"/>
    </location>
</feature>
<keyword evidence="10" id="KW-1185">Reference proteome</keyword>
<protein>
    <submittedName>
        <fullName evidence="9">AEC family transporter</fullName>
    </submittedName>
</protein>
<dbReference type="RefSeq" id="WP_349153300.1">
    <property type="nucleotide sequence ID" value="NZ_DAWDOP010000010.1"/>
</dbReference>
<feature type="transmembrane region" description="Helical" evidence="8">
    <location>
        <begin position="170"/>
        <end position="192"/>
    </location>
</feature>
<evidence type="ECO:0000256" key="8">
    <source>
        <dbReference type="SAM" id="Phobius"/>
    </source>
</evidence>
<dbReference type="PANTHER" id="PTHR36838:SF4">
    <property type="entry name" value="AUXIN EFFLUX CARRIER FAMILY PROTEIN"/>
    <property type="match status" value="1"/>
</dbReference>
<dbReference type="Proteomes" id="UP001442364">
    <property type="component" value="Unassembled WGS sequence"/>
</dbReference>
<name>A0ABV1BU13_9FIRM</name>
<dbReference type="PANTHER" id="PTHR36838">
    <property type="entry name" value="AUXIN EFFLUX CARRIER FAMILY PROTEIN"/>
    <property type="match status" value="1"/>
</dbReference>
<keyword evidence="4" id="KW-1003">Cell membrane</keyword>
<feature type="transmembrane region" description="Helical" evidence="8">
    <location>
        <begin position="295"/>
        <end position="318"/>
    </location>
</feature>
<keyword evidence="5 8" id="KW-0812">Transmembrane</keyword>
<dbReference type="EMBL" id="JBBMER010000002">
    <property type="protein sequence ID" value="MEQ2378995.1"/>
    <property type="molecule type" value="Genomic_DNA"/>
</dbReference>
<evidence type="ECO:0000256" key="2">
    <source>
        <dbReference type="ARBA" id="ARBA00010145"/>
    </source>
</evidence>
<dbReference type="InterPro" id="IPR004776">
    <property type="entry name" value="Mem_transp_PIN-like"/>
</dbReference>
<feature type="transmembrane region" description="Helical" evidence="8">
    <location>
        <begin position="129"/>
        <end position="150"/>
    </location>
</feature>
<organism evidence="9 10">
    <name type="scientific">[Lactobacillus] rogosae</name>
    <dbReference type="NCBI Taxonomy" id="706562"/>
    <lineage>
        <taxon>Bacteria</taxon>
        <taxon>Bacillati</taxon>
        <taxon>Bacillota</taxon>
        <taxon>Clostridia</taxon>
        <taxon>Lachnospirales</taxon>
        <taxon>Lachnospiraceae</taxon>
        <taxon>Lachnospira</taxon>
    </lineage>
</organism>
<evidence type="ECO:0000256" key="5">
    <source>
        <dbReference type="ARBA" id="ARBA00022692"/>
    </source>
</evidence>
<comment type="subcellular location">
    <subcellularLocation>
        <location evidence="1">Cell membrane</location>
        <topology evidence="1">Multi-pass membrane protein</topology>
    </subcellularLocation>
</comment>
<evidence type="ECO:0000313" key="10">
    <source>
        <dbReference type="Proteomes" id="UP001442364"/>
    </source>
</evidence>
<evidence type="ECO:0000313" key="9">
    <source>
        <dbReference type="EMBL" id="MEQ2378995.1"/>
    </source>
</evidence>
<keyword evidence="7 8" id="KW-0472">Membrane</keyword>
<evidence type="ECO:0000256" key="7">
    <source>
        <dbReference type="ARBA" id="ARBA00023136"/>
    </source>
</evidence>
<dbReference type="Gene3D" id="1.20.1530.20">
    <property type="match status" value="1"/>
</dbReference>
<feature type="transmembrane region" description="Helical" evidence="8">
    <location>
        <begin position="6"/>
        <end position="24"/>
    </location>
</feature>
<keyword evidence="6 8" id="KW-1133">Transmembrane helix</keyword>
<feature type="transmembrane region" description="Helical" evidence="8">
    <location>
        <begin position="264"/>
        <end position="283"/>
    </location>
</feature>
<evidence type="ECO:0000256" key="4">
    <source>
        <dbReference type="ARBA" id="ARBA00022475"/>
    </source>
</evidence>
<evidence type="ECO:0000256" key="3">
    <source>
        <dbReference type="ARBA" id="ARBA00022448"/>
    </source>
</evidence>
<dbReference type="Pfam" id="PF03547">
    <property type="entry name" value="Mem_trans"/>
    <property type="match status" value="1"/>
</dbReference>
<feature type="transmembrane region" description="Helical" evidence="8">
    <location>
        <begin position="68"/>
        <end position="87"/>
    </location>
</feature>
<comment type="similarity">
    <text evidence="2">Belongs to the auxin efflux carrier (TC 2.A.69) family.</text>
</comment>
<keyword evidence="3" id="KW-0813">Transport</keyword>
<dbReference type="InterPro" id="IPR038770">
    <property type="entry name" value="Na+/solute_symporter_sf"/>
</dbReference>
<sequence length="321" mass="34906">MDSFIYSINATVPIFLVMIIGWFIKQIGLIDDHFANVANRYVFKVALPALLFRDLSKSDFKGEFDPQFVLYCSIVTILMFSLVWIATEILMKDDTQKGAFVQGSCRSSAAILGMAFVQNMYSDTGMAPLMIVAAVPLFNIFAVVVLTFKAHPADSSEAVKAGRGNNIKKAFVNILKNPIIIGIVLGFISSMLNMKYPAIINKTIESLAQTATPIALICIGAGFEGRKALKKIKPTIIATFIKLIGLAAVFIPVAVFLGFRNQELVAALIMLASPTTVTSYVMAKSMDNDEVLSSSIIVLTTVLSSITLTGWIFILRALGLI</sequence>
<proteinExistence type="inferred from homology"/>
<reference evidence="9 10" key="1">
    <citation type="submission" date="2024-03" db="EMBL/GenBank/DDBJ databases">
        <title>Human intestinal bacterial collection.</title>
        <authorList>
            <person name="Pauvert C."/>
            <person name="Hitch T.C.A."/>
            <person name="Clavel T."/>
        </authorList>
    </citation>
    <scope>NUCLEOTIDE SEQUENCE [LARGE SCALE GENOMIC DNA]</scope>
    <source>
        <strain evidence="9 10">CLA-AA-H255</strain>
    </source>
</reference>
<gene>
    <name evidence="9" type="ORF">WMO14_03720</name>
</gene>
<accession>A0ABV1BU13</accession>